<gene>
    <name evidence="1" type="ORF">J4Q44_G00383670</name>
</gene>
<protein>
    <submittedName>
        <fullName evidence="1">Uncharacterized protein</fullName>
    </submittedName>
</protein>
<keyword evidence="2" id="KW-1185">Reference proteome</keyword>
<sequence>MTFSLKSGMLRTSSLSMESMASAFRRSWPIEFRRNVLTRVKVEKHLSASAVVMGVVMRMFNRVTVSENVSWRL</sequence>
<evidence type="ECO:0000313" key="1">
    <source>
        <dbReference type="EMBL" id="KAK6291236.1"/>
    </source>
</evidence>
<dbReference type="EMBL" id="JAGTTL010000043">
    <property type="protein sequence ID" value="KAK6291236.1"/>
    <property type="molecule type" value="Genomic_DNA"/>
</dbReference>
<organism evidence="1 2">
    <name type="scientific">Coregonus suidteri</name>
    <dbReference type="NCBI Taxonomy" id="861788"/>
    <lineage>
        <taxon>Eukaryota</taxon>
        <taxon>Metazoa</taxon>
        <taxon>Chordata</taxon>
        <taxon>Craniata</taxon>
        <taxon>Vertebrata</taxon>
        <taxon>Euteleostomi</taxon>
        <taxon>Actinopterygii</taxon>
        <taxon>Neopterygii</taxon>
        <taxon>Teleostei</taxon>
        <taxon>Protacanthopterygii</taxon>
        <taxon>Salmoniformes</taxon>
        <taxon>Salmonidae</taxon>
        <taxon>Coregoninae</taxon>
        <taxon>Coregonus</taxon>
    </lineage>
</organism>
<proteinExistence type="predicted"/>
<dbReference type="AlphaFoldDB" id="A0AAN8KRA3"/>
<name>A0AAN8KRA3_9TELE</name>
<accession>A0AAN8KRA3</accession>
<reference evidence="1 2" key="1">
    <citation type="submission" date="2021-04" db="EMBL/GenBank/DDBJ databases">
        <authorList>
            <person name="De Guttry C."/>
            <person name="Zahm M."/>
            <person name="Klopp C."/>
            <person name="Cabau C."/>
            <person name="Louis A."/>
            <person name="Berthelot C."/>
            <person name="Parey E."/>
            <person name="Roest Crollius H."/>
            <person name="Montfort J."/>
            <person name="Robinson-Rechavi M."/>
            <person name="Bucao C."/>
            <person name="Bouchez O."/>
            <person name="Gislard M."/>
            <person name="Lluch J."/>
            <person name="Milhes M."/>
            <person name="Lampietro C."/>
            <person name="Lopez Roques C."/>
            <person name="Donnadieu C."/>
            <person name="Braasch I."/>
            <person name="Desvignes T."/>
            <person name="Postlethwait J."/>
            <person name="Bobe J."/>
            <person name="Wedekind C."/>
            <person name="Guiguen Y."/>
        </authorList>
    </citation>
    <scope>NUCLEOTIDE SEQUENCE [LARGE SCALE GENOMIC DNA]</scope>
    <source>
        <strain evidence="1">Cs_M1</strain>
        <tissue evidence="1">Blood</tissue>
    </source>
</reference>
<evidence type="ECO:0000313" key="2">
    <source>
        <dbReference type="Proteomes" id="UP001356427"/>
    </source>
</evidence>
<dbReference type="Proteomes" id="UP001356427">
    <property type="component" value="Unassembled WGS sequence"/>
</dbReference>
<comment type="caution">
    <text evidence="1">The sequence shown here is derived from an EMBL/GenBank/DDBJ whole genome shotgun (WGS) entry which is preliminary data.</text>
</comment>